<proteinExistence type="inferred from homology"/>
<sequence>MRNTVRTRTAMHLLVPGGPALRTPADLDYDTADPLAVRLTFHPPGDGPVEWVVARTLLLAGLSGPAGEGDLRISPLVDAGLAEVALTLRSPEGEATLRSPAPPLLAFLARTGRLVPLGREQVTADLDRKLAGILAAG</sequence>
<evidence type="ECO:0000256" key="5">
    <source>
        <dbReference type="ARBA" id="ARBA00023210"/>
    </source>
</evidence>
<evidence type="ECO:0000256" key="3">
    <source>
        <dbReference type="ARBA" id="ARBA00022618"/>
    </source>
</evidence>
<dbReference type="KEGG" id="ksk:KSE_12250"/>
<dbReference type="AlphaFoldDB" id="E4N777"/>
<evidence type="ECO:0000313" key="7">
    <source>
        <dbReference type="EMBL" id="BAJ27058.1"/>
    </source>
</evidence>
<gene>
    <name evidence="7" type="primary">ssgA2</name>
    <name evidence="7" type="ordered locus">KSE_12250</name>
</gene>
<comment type="similarity">
    <text evidence="2">Belongs to the SsgA family.</text>
</comment>
<keyword evidence="3 7" id="KW-0132">Cell division</keyword>
<organism evidence="7 8">
    <name type="scientific">Kitasatospora setae (strain ATCC 33774 / DSM 43861 / JCM 3304 / KCC A-0304 / NBRC 14216 / KM-6054)</name>
    <name type="common">Streptomyces setae</name>
    <dbReference type="NCBI Taxonomy" id="452652"/>
    <lineage>
        <taxon>Bacteria</taxon>
        <taxon>Bacillati</taxon>
        <taxon>Actinomycetota</taxon>
        <taxon>Actinomycetes</taxon>
        <taxon>Kitasatosporales</taxon>
        <taxon>Streptomycetaceae</taxon>
        <taxon>Kitasatospora</taxon>
    </lineage>
</organism>
<dbReference type="Pfam" id="PF04686">
    <property type="entry name" value="SsgA"/>
    <property type="match status" value="1"/>
</dbReference>
<name>E4N777_KITSK</name>
<dbReference type="eggNOG" id="ENOG5032RFA">
    <property type="taxonomic scope" value="Bacteria"/>
</dbReference>
<dbReference type="Gene3D" id="2.30.31.20">
    <property type="entry name" value="Sporulation-specific cell division protein SsgB"/>
    <property type="match status" value="1"/>
</dbReference>
<evidence type="ECO:0000256" key="6">
    <source>
        <dbReference type="ARBA" id="ARBA00023306"/>
    </source>
</evidence>
<accession>E4N777</accession>
<dbReference type="STRING" id="452652.KSE_12250"/>
<evidence type="ECO:0000256" key="4">
    <source>
        <dbReference type="ARBA" id="ARBA00022969"/>
    </source>
</evidence>
<dbReference type="InterPro" id="IPR038658">
    <property type="entry name" value="SsgB_sf"/>
</dbReference>
<dbReference type="PATRIC" id="fig|452652.3.peg.1222"/>
<keyword evidence="6" id="KW-0131">Cell cycle</keyword>
<protein>
    <submittedName>
        <fullName evidence="7">Putative sporulation and cell division protein</fullName>
    </submittedName>
</protein>
<evidence type="ECO:0000256" key="1">
    <source>
        <dbReference type="ARBA" id="ARBA00004431"/>
    </source>
</evidence>
<dbReference type="GO" id="GO:0030435">
    <property type="term" value="P:sporulation resulting in formation of a cellular spore"/>
    <property type="evidence" value="ECO:0007669"/>
    <property type="project" value="UniProtKB-KW"/>
</dbReference>
<keyword evidence="4" id="KW-0749">Sporulation</keyword>
<dbReference type="HOGENOM" id="CLU_126599_0_1_11"/>
<evidence type="ECO:0000256" key="2">
    <source>
        <dbReference type="ARBA" id="ARBA00009323"/>
    </source>
</evidence>
<evidence type="ECO:0000313" key="8">
    <source>
        <dbReference type="Proteomes" id="UP000007076"/>
    </source>
</evidence>
<keyword evidence="5" id="KW-0717">Septation</keyword>
<keyword evidence="8" id="KW-1185">Reference proteome</keyword>
<dbReference type="RefSeq" id="WP_014134376.1">
    <property type="nucleotide sequence ID" value="NC_016109.1"/>
</dbReference>
<dbReference type="Proteomes" id="UP000007076">
    <property type="component" value="Chromosome"/>
</dbReference>
<dbReference type="InterPro" id="IPR006776">
    <property type="entry name" value="SsgB"/>
</dbReference>
<dbReference type="EMBL" id="AP010968">
    <property type="protein sequence ID" value="BAJ27058.1"/>
    <property type="molecule type" value="Genomic_DNA"/>
</dbReference>
<dbReference type="GO" id="GO:0000917">
    <property type="term" value="P:division septum assembly"/>
    <property type="evidence" value="ECO:0007669"/>
    <property type="project" value="UniProtKB-KW"/>
</dbReference>
<dbReference type="GO" id="GO:0030428">
    <property type="term" value="C:cell septum"/>
    <property type="evidence" value="ECO:0007669"/>
    <property type="project" value="UniProtKB-SubCell"/>
</dbReference>
<comment type="subcellular location">
    <subcellularLocation>
        <location evidence="1">Cell septum</location>
    </subcellularLocation>
</comment>
<reference evidence="7 8" key="1">
    <citation type="journal article" date="2010" name="DNA Res.">
        <title>Genome sequence of Kitasatospora setae NBRC 14216T: an evolutionary snapshot of the family Streptomycetaceae.</title>
        <authorList>
            <person name="Ichikawa N."/>
            <person name="Oguchi A."/>
            <person name="Ikeda H."/>
            <person name="Ishikawa J."/>
            <person name="Kitani S."/>
            <person name="Watanabe Y."/>
            <person name="Nakamura S."/>
            <person name="Katano Y."/>
            <person name="Kishi E."/>
            <person name="Sasagawa M."/>
            <person name="Ankai A."/>
            <person name="Fukui S."/>
            <person name="Hashimoto Y."/>
            <person name="Kamata S."/>
            <person name="Otoguro M."/>
            <person name="Tanikawa S."/>
            <person name="Nihira T."/>
            <person name="Horinouchi S."/>
            <person name="Ohnishi Y."/>
            <person name="Hayakawa M."/>
            <person name="Kuzuyama T."/>
            <person name="Arisawa A."/>
            <person name="Nomoto F."/>
            <person name="Miura H."/>
            <person name="Takahashi Y."/>
            <person name="Fujita N."/>
        </authorList>
    </citation>
    <scope>NUCLEOTIDE SEQUENCE [LARGE SCALE GENOMIC DNA]</scope>
    <source>
        <strain evidence="8">ATCC 33774 / DSM 43861 / JCM 3304 / KCC A-0304 / NBRC 14216 / KM-6054</strain>
    </source>
</reference>